<proteinExistence type="predicted"/>
<accession>A0A4P2R2U7</accession>
<dbReference type="EMBL" id="CP012672">
    <property type="protein sequence ID" value="AUX36988.1"/>
    <property type="molecule type" value="Genomic_DNA"/>
</dbReference>
<dbReference type="Proteomes" id="UP000295497">
    <property type="component" value="Chromosome"/>
</dbReference>
<reference evidence="1 2" key="1">
    <citation type="submission" date="2015-09" db="EMBL/GenBank/DDBJ databases">
        <title>Sorangium comparison.</title>
        <authorList>
            <person name="Zaburannyi N."/>
            <person name="Bunk B."/>
            <person name="Overmann J."/>
            <person name="Mueller R."/>
        </authorList>
    </citation>
    <scope>NUCLEOTIDE SEQUENCE [LARGE SCALE GENOMIC DNA]</scope>
    <source>
        <strain evidence="1 2">So ce836</strain>
    </source>
</reference>
<sequence>MATDMLDWITTLDQEVAALLIRLDADPAARRLYDGATTASEYAAFLEQIYHYVRWTRPLCAQAGARIAARCIGRASEPSAADGRVILAPLLLRKAEEESGHEQWALDDLAALGRDPEAVRRAEPAPATQAYIAWNRYTVEAGAPEAFLGTAYVLEALSARRAGDAATRLVARARIPGIAGAVRFLRGHADADEGHVRELAELLATIPCPDAREAILLSARVTRTLYPDMIAGALASAARQSAAATKREAPSHVSLAAQREP</sequence>
<dbReference type="Gene3D" id="1.20.910.10">
    <property type="entry name" value="Heme oxygenase-like"/>
    <property type="match status" value="1"/>
</dbReference>
<dbReference type="Pfam" id="PF14518">
    <property type="entry name" value="Haem_oxygenas_2"/>
    <property type="match status" value="1"/>
</dbReference>
<dbReference type="RefSeq" id="WP_129579712.1">
    <property type="nucleotide sequence ID" value="NZ_CP012672.1"/>
</dbReference>
<name>A0A4P2R2U7_SORCE</name>
<dbReference type="InterPro" id="IPR016084">
    <property type="entry name" value="Haem_Oase-like_multi-hlx"/>
</dbReference>
<organism evidence="1 2">
    <name type="scientific">Sorangium cellulosum</name>
    <name type="common">Polyangium cellulosum</name>
    <dbReference type="NCBI Taxonomy" id="56"/>
    <lineage>
        <taxon>Bacteria</taxon>
        <taxon>Pseudomonadati</taxon>
        <taxon>Myxococcota</taxon>
        <taxon>Polyangia</taxon>
        <taxon>Polyangiales</taxon>
        <taxon>Polyangiaceae</taxon>
        <taxon>Sorangium</taxon>
    </lineage>
</organism>
<evidence type="ECO:0000313" key="2">
    <source>
        <dbReference type="Proteomes" id="UP000295497"/>
    </source>
</evidence>
<dbReference type="SUPFAM" id="SSF48613">
    <property type="entry name" value="Heme oxygenase-like"/>
    <property type="match status" value="1"/>
</dbReference>
<protein>
    <submittedName>
        <fullName evidence="1">Heme oxygenase</fullName>
    </submittedName>
</protein>
<gene>
    <name evidence="1" type="ORF">SOCE836_092070</name>
</gene>
<dbReference type="AlphaFoldDB" id="A0A4P2R2U7"/>
<evidence type="ECO:0000313" key="1">
    <source>
        <dbReference type="EMBL" id="AUX36988.1"/>
    </source>
</evidence>